<dbReference type="EMBL" id="CAAALY010013640">
    <property type="protein sequence ID" value="VEL12057.1"/>
    <property type="molecule type" value="Genomic_DNA"/>
</dbReference>
<name>A0A448WHN7_9PLAT</name>
<dbReference type="Proteomes" id="UP000784294">
    <property type="component" value="Unassembled WGS sequence"/>
</dbReference>
<comment type="caution">
    <text evidence="1">The sequence shown here is derived from an EMBL/GenBank/DDBJ whole genome shotgun (WGS) entry which is preliminary data.</text>
</comment>
<proteinExistence type="predicted"/>
<gene>
    <name evidence="1" type="ORF">PXEA_LOCUS5497</name>
</gene>
<sequence>MPDRLNKLTSLSWHDPVNAWLAEDGQQCAPSSSRMYRWGGIECEVKMARKDRIDNKSAGFDTQSPASIQIAGELDDLLMSFQETWHDDASWDENPRHRYAVY</sequence>
<evidence type="ECO:0000313" key="1">
    <source>
        <dbReference type="EMBL" id="VEL12057.1"/>
    </source>
</evidence>
<evidence type="ECO:0000313" key="2">
    <source>
        <dbReference type="Proteomes" id="UP000784294"/>
    </source>
</evidence>
<keyword evidence="2" id="KW-1185">Reference proteome</keyword>
<organism evidence="1 2">
    <name type="scientific">Protopolystoma xenopodis</name>
    <dbReference type="NCBI Taxonomy" id="117903"/>
    <lineage>
        <taxon>Eukaryota</taxon>
        <taxon>Metazoa</taxon>
        <taxon>Spiralia</taxon>
        <taxon>Lophotrochozoa</taxon>
        <taxon>Platyhelminthes</taxon>
        <taxon>Monogenea</taxon>
        <taxon>Polyopisthocotylea</taxon>
        <taxon>Polystomatidea</taxon>
        <taxon>Polystomatidae</taxon>
        <taxon>Protopolystoma</taxon>
    </lineage>
</organism>
<protein>
    <submittedName>
        <fullName evidence="1">Uncharacterized protein</fullName>
    </submittedName>
</protein>
<accession>A0A448WHN7</accession>
<dbReference type="AlphaFoldDB" id="A0A448WHN7"/>
<reference evidence="1" key="1">
    <citation type="submission" date="2018-11" db="EMBL/GenBank/DDBJ databases">
        <authorList>
            <consortium name="Pathogen Informatics"/>
        </authorList>
    </citation>
    <scope>NUCLEOTIDE SEQUENCE</scope>
</reference>